<sequence>MISGMVYGGNSSKKKSIYQIGYFIEYSLFQKNTNIPSTFKAEIIKPFISPIFNDRYKSYSLLSIVSLVNLSILEGQKINDLYLSVKEIAEIIIMKKYWISFYCEWLFKLLKIIGYQVDYENKKNYKFFNFINQEFENINIENSIIFPHHILEHSGKVSHSEIRNLFLIFESIYTKNHLDNINYKMPVNFINFKNLILNYLKENNYD</sequence>
<evidence type="ECO:0000313" key="1">
    <source>
        <dbReference type="EMBL" id="SVB22240.1"/>
    </source>
</evidence>
<organism evidence="1">
    <name type="scientific">marine metagenome</name>
    <dbReference type="NCBI Taxonomy" id="408172"/>
    <lineage>
        <taxon>unclassified sequences</taxon>
        <taxon>metagenomes</taxon>
        <taxon>ecological metagenomes</taxon>
    </lineage>
</organism>
<dbReference type="AlphaFoldDB" id="A0A382C851"/>
<gene>
    <name evidence="1" type="ORF">METZ01_LOCUS175094</name>
</gene>
<dbReference type="EMBL" id="UINC01033254">
    <property type="protein sequence ID" value="SVB22240.1"/>
    <property type="molecule type" value="Genomic_DNA"/>
</dbReference>
<proteinExistence type="predicted"/>
<reference evidence="1" key="1">
    <citation type="submission" date="2018-05" db="EMBL/GenBank/DDBJ databases">
        <authorList>
            <person name="Lanie J.A."/>
            <person name="Ng W.-L."/>
            <person name="Kazmierczak K.M."/>
            <person name="Andrzejewski T.M."/>
            <person name="Davidsen T.M."/>
            <person name="Wayne K.J."/>
            <person name="Tettelin H."/>
            <person name="Glass J.I."/>
            <person name="Rusch D."/>
            <person name="Podicherti R."/>
            <person name="Tsui H.-C.T."/>
            <person name="Winkler M.E."/>
        </authorList>
    </citation>
    <scope>NUCLEOTIDE SEQUENCE</scope>
</reference>
<name>A0A382C851_9ZZZZ</name>
<protein>
    <submittedName>
        <fullName evidence="1">Uncharacterized protein</fullName>
    </submittedName>
</protein>
<accession>A0A382C851</accession>